<protein>
    <submittedName>
        <fullName evidence="2">Uncharacterized protein</fullName>
    </submittedName>
</protein>
<name>A0A5B7JEM5_PORTR</name>
<sequence length="59" mass="6718">MEKTGKGFNFRARGAQETIDTGKGLPEIEEGGLRQERKKKEWRSQGESQEAGKEYEVCE</sequence>
<feature type="compositionally biased region" description="Basic and acidic residues" evidence="1">
    <location>
        <begin position="31"/>
        <end position="59"/>
    </location>
</feature>
<evidence type="ECO:0000313" key="2">
    <source>
        <dbReference type="EMBL" id="MPC96441.1"/>
    </source>
</evidence>
<keyword evidence="3" id="KW-1185">Reference proteome</keyword>
<organism evidence="2 3">
    <name type="scientific">Portunus trituberculatus</name>
    <name type="common">Swimming crab</name>
    <name type="synonym">Neptunus trituberculatus</name>
    <dbReference type="NCBI Taxonomy" id="210409"/>
    <lineage>
        <taxon>Eukaryota</taxon>
        <taxon>Metazoa</taxon>
        <taxon>Ecdysozoa</taxon>
        <taxon>Arthropoda</taxon>
        <taxon>Crustacea</taxon>
        <taxon>Multicrustacea</taxon>
        <taxon>Malacostraca</taxon>
        <taxon>Eumalacostraca</taxon>
        <taxon>Eucarida</taxon>
        <taxon>Decapoda</taxon>
        <taxon>Pleocyemata</taxon>
        <taxon>Brachyura</taxon>
        <taxon>Eubrachyura</taxon>
        <taxon>Portunoidea</taxon>
        <taxon>Portunidae</taxon>
        <taxon>Portuninae</taxon>
        <taxon>Portunus</taxon>
    </lineage>
</organism>
<comment type="caution">
    <text evidence="2">The sequence shown here is derived from an EMBL/GenBank/DDBJ whole genome shotgun (WGS) entry which is preliminary data.</text>
</comment>
<accession>A0A5B7JEM5</accession>
<reference evidence="2 3" key="1">
    <citation type="submission" date="2019-05" db="EMBL/GenBank/DDBJ databases">
        <title>Another draft genome of Portunus trituberculatus and its Hox gene families provides insights of decapod evolution.</title>
        <authorList>
            <person name="Jeong J.-H."/>
            <person name="Song I."/>
            <person name="Kim S."/>
            <person name="Choi T."/>
            <person name="Kim D."/>
            <person name="Ryu S."/>
            <person name="Kim W."/>
        </authorList>
    </citation>
    <scope>NUCLEOTIDE SEQUENCE [LARGE SCALE GENOMIC DNA]</scope>
    <source>
        <tissue evidence="2">Muscle</tissue>
    </source>
</reference>
<proteinExistence type="predicted"/>
<dbReference type="EMBL" id="VSRR010105988">
    <property type="protein sequence ID" value="MPC96441.1"/>
    <property type="molecule type" value="Genomic_DNA"/>
</dbReference>
<evidence type="ECO:0000313" key="3">
    <source>
        <dbReference type="Proteomes" id="UP000324222"/>
    </source>
</evidence>
<dbReference type="Proteomes" id="UP000324222">
    <property type="component" value="Unassembled WGS sequence"/>
</dbReference>
<evidence type="ECO:0000256" key="1">
    <source>
        <dbReference type="SAM" id="MobiDB-lite"/>
    </source>
</evidence>
<gene>
    <name evidence="2" type="ORF">E2C01_091699</name>
</gene>
<dbReference type="AlphaFoldDB" id="A0A5B7JEM5"/>
<feature type="region of interest" description="Disordered" evidence="1">
    <location>
        <begin position="1"/>
        <end position="59"/>
    </location>
</feature>